<evidence type="ECO:0000256" key="1">
    <source>
        <dbReference type="ARBA" id="ARBA00022553"/>
    </source>
</evidence>
<evidence type="ECO:0000256" key="4">
    <source>
        <dbReference type="ARBA" id="ARBA00023163"/>
    </source>
</evidence>
<dbReference type="CDD" id="cd06170">
    <property type="entry name" value="LuxR_C_like"/>
    <property type="match status" value="1"/>
</dbReference>
<evidence type="ECO:0000256" key="5">
    <source>
        <dbReference type="PROSITE-ProRule" id="PRU00169"/>
    </source>
</evidence>
<comment type="caution">
    <text evidence="8">The sequence shown here is derived from an EMBL/GenBank/DDBJ whole genome shotgun (WGS) entry which is preliminary data.</text>
</comment>
<dbReference type="Pfam" id="PF00196">
    <property type="entry name" value="GerE"/>
    <property type="match status" value="1"/>
</dbReference>
<dbReference type="CDD" id="cd17535">
    <property type="entry name" value="REC_NarL-like"/>
    <property type="match status" value="1"/>
</dbReference>
<dbReference type="Pfam" id="PF00072">
    <property type="entry name" value="Response_reg"/>
    <property type="match status" value="1"/>
</dbReference>
<dbReference type="InterPro" id="IPR016032">
    <property type="entry name" value="Sig_transdc_resp-reg_C-effctor"/>
</dbReference>
<proteinExistence type="predicted"/>
<gene>
    <name evidence="8" type="ORF">V1634_19435</name>
</gene>
<dbReference type="PROSITE" id="PS50110">
    <property type="entry name" value="RESPONSE_REGULATORY"/>
    <property type="match status" value="1"/>
</dbReference>
<dbReference type="PANTHER" id="PTHR43214:SF24">
    <property type="entry name" value="TRANSCRIPTIONAL REGULATORY PROTEIN NARL-RELATED"/>
    <property type="match status" value="1"/>
</dbReference>
<dbReference type="InterPro" id="IPR058245">
    <property type="entry name" value="NreC/VraR/RcsB-like_REC"/>
</dbReference>
<feature type="domain" description="HTH luxR-type" evidence="6">
    <location>
        <begin position="144"/>
        <end position="215"/>
    </location>
</feature>
<keyword evidence="9" id="KW-1185">Reference proteome</keyword>
<dbReference type="RefSeq" id="WP_331209294.1">
    <property type="nucleotide sequence ID" value="NZ_JAZGQL010000014.1"/>
</dbReference>
<dbReference type="InterPro" id="IPR039420">
    <property type="entry name" value="WalR-like"/>
</dbReference>
<dbReference type="SUPFAM" id="SSF52172">
    <property type="entry name" value="CheY-like"/>
    <property type="match status" value="1"/>
</dbReference>
<keyword evidence="1 5" id="KW-0597">Phosphoprotein</keyword>
<dbReference type="EMBL" id="JAZGQL010000014">
    <property type="protein sequence ID" value="MEE6309012.1"/>
    <property type="molecule type" value="Genomic_DNA"/>
</dbReference>
<dbReference type="PANTHER" id="PTHR43214">
    <property type="entry name" value="TWO-COMPONENT RESPONSE REGULATOR"/>
    <property type="match status" value="1"/>
</dbReference>
<dbReference type="PROSITE" id="PS50043">
    <property type="entry name" value="HTH_LUXR_2"/>
    <property type="match status" value="1"/>
</dbReference>
<evidence type="ECO:0000256" key="3">
    <source>
        <dbReference type="ARBA" id="ARBA00023125"/>
    </source>
</evidence>
<dbReference type="PROSITE" id="PS00622">
    <property type="entry name" value="HTH_LUXR_1"/>
    <property type="match status" value="1"/>
</dbReference>
<accession>A0ABU7SGF9</accession>
<feature type="modified residue" description="4-aspartylphosphate" evidence="5">
    <location>
        <position position="52"/>
    </location>
</feature>
<evidence type="ECO:0000313" key="9">
    <source>
        <dbReference type="Proteomes" id="UP001339911"/>
    </source>
</evidence>
<reference evidence="8 9" key="1">
    <citation type="submission" date="2024-01" db="EMBL/GenBank/DDBJ databases">
        <title>Genome insights into Plantactinospora veratri sp. nov.</title>
        <authorList>
            <person name="Wang L."/>
        </authorList>
    </citation>
    <scope>NUCLEOTIDE SEQUENCE [LARGE SCALE GENOMIC DNA]</scope>
    <source>
        <strain evidence="8 9">NEAU-FHS4</strain>
    </source>
</reference>
<keyword evidence="4" id="KW-0804">Transcription</keyword>
<dbReference type="InterPro" id="IPR001789">
    <property type="entry name" value="Sig_transdc_resp-reg_receiver"/>
</dbReference>
<dbReference type="SUPFAM" id="SSF46894">
    <property type="entry name" value="C-terminal effector domain of the bipartite response regulators"/>
    <property type="match status" value="1"/>
</dbReference>
<evidence type="ECO:0000259" key="6">
    <source>
        <dbReference type="PROSITE" id="PS50043"/>
    </source>
</evidence>
<organism evidence="8 9">
    <name type="scientific">Plantactinospora veratri</name>
    <dbReference type="NCBI Taxonomy" id="1436122"/>
    <lineage>
        <taxon>Bacteria</taxon>
        <taxon>Bacillati</taxon>
        <taxon>Actinomycetota</taxon>
        <taxon>Actinomycetes</taxon>
        <taxon>Micromonosporales</taxon>
        <taxon>Micromonosporaceae</taxon>
        <taxon>Plantactinospora</taxon>
    </lineage>
</organism>
<dbReference type="Gene3D" id="3.40.50.2300">
    <property type="match status" value="1"/>
</dbReference>
<evidence type="ECO:0000256" key="2">
    <source>
        <dbReference type="ARBA" id="ARBA00023015"/>
    </source>
</evidence>
<dbReference type="InterPro" id="IPR011006">
    <property type="entry name" value="CheY-like_superfamily"/>
</dbReference>
<feature type="domain" description="Response regulatory" evidence="7">
    <location>
        <begin position="2"/>
        <end position="122"/>
    </location>
</feature>
<keyword evidence="2" id="KW-0805">Transcription regulation</keyword>
<dbReference type="SMART" id="SM00448">
    <property type="entry name" value="REC"/>
    <property type="match status" value="1"/>
</dbReference>
<protein>
    <submittedName>
        <fullName evidence="8">Response regulator transcription factor</fullName>
    </submittedName>
</protein>
<dbReference type="Proteomes" id="UP001339911">
    <property type="component" value="Unassembled WGS sequence"/>
</dbReference>
<dbReference type="PRINTS" id="PR00038">
    <property type="entry name" value="HTHLUXR"/>
</dbReference>
<dbReference type="SMART" id="SM00421">
    <property type="entry name" value="HTH_LUXR"/>
    <property type="match status" value="1"/>
</dbReference>
<evidence type="ECO:0000259" key="7">
    <source>
        <dbReference type="PROSITE" id="PS50110"/>
    </source>
</evidence>
<dbReference type="InterPro" id="IPR000792">
    <property type="entry name" value="Tscrpt_reg_LuxR_C"/>
</dbReference>
<keyword evidence="3" id="KW-0238">DNA-binding</keyword>
<evidence type="ECO:0000313" key="8">
    <source>
        <dbReference type="EMBL" id="MEE6309012.1"/>
    </source>
</evidence>
<name>A0ABU7SGF9_9ACTN</name>
<sequence>MRTVIAEDSALMRDGIAALLTDHGIAVAATVGNADDLLVAVAAHRPDVAIVDVRMPPTHTTEGLRGAAAIRRHHPDTAVLVFSQWIETSYARELLRENPTRIGYLLKDRIVSTGDFVEQLHRLAGGGTVLDPEVIRQMLSTPTVDPGLARLSDREREILGLLAEGRSNLAIAARLHLAGRSVEKHVTSIFGKLSLPPASTDHRRVLAVLRYLDAHRD</sequence>